<dbReference type="Gene3D" id="1.10.260.40">
    <property type="entry name" value="lambda repressor-like DNA-binding domains"/>
    <property type="match status" value="1"/>
</dbReference>
<dbReference type="InterPro" id="IPR053163">
    <property type="entry name" value="HTH-type_regulator_Rgg"/>
</dbReference>
<keyword evidence="3" id="KW-1185">Reference proteome</keyword>
<dbReference type="eggNOG" id="ENOG5032CDZ">
    <property type="taxonomic scope" value="Bacteria"/>
</dbReference>
<dbReference type="InterPro" id="IPR010982">
    <property type="entry name" value="Lambda_DNA-bd_dom_sf"/>
</dbReference>
<dbReference type="GO" id="GO:0003677">
    <property type="term" value="F:DNA binding"/>
    <property type="evidence" value="ECO:0007669"/>
    <property type="project" value="InterPro"/>
</dbReference>
<proteinExistence type="predicted"/>
<dbReference type="EMBL" id="KI271584">
    <property type="protein sequence ID" value="ERL65874.1"/>
    <property type="molecule type" value="Genomic_DNA"/>
</dbReference>
<dbReference type="Proteomes" id="UP000030647">
    <property type="component" value="Unassembled WGS sequence"/>
</dbReference>
<organism evidence="2 3">
    <name type="scientific">Schleiferilactobacillus shenzhenensis LY-73</name>
    <dbReference type="NCBI Taxonomy" id="1231336"/>
    <lineage>
        <taxon>Bacteria</taxon>
        <taxon>Bacillati</taxon>
        <taxon>Bacillota</taxon>
        <taxon>Bacilli</taxon>
        <taxon>Lactobacillales</taxon>
        <taxon>Lactobacillaceae</taxon>
        <taxon>Schleiferilactobacillus</taxon>
    </lineage>
</organism>
<dbReference type="SUPFAM" id="SSF47413">
    <property type="entry name" value="lambda repressor-like DNA-binding domains"/>
    <property type="match status" value="1"/>
</dbReference>
<accession>U4TNU8</accession>
<name>U4TNU8_9LACO</name>
<dbReference type="PANTHER" id="PTHR37038">
    <property type="entry name" value="TRANSCRIPTIONAL REGULATOR-RELATED"/>
    <property type="match status" value="1"/>
</dbReference>
<feature type="domain" description="HTH cro/C1-type" evidence="1">
    <location>
        <begin position="12"/>
        <end position="65"/>
    </location>
</feature>
<evidence type="ECO:0000313" key="2">
    <source>
        <dbReference type="EMBL" id="ERL65874.1"/>
    </source>
</evidence>
<dbReference type="AlphaFoldDB" id="U4TNU8"/>
<dbReference type="PROSITE" id="PS50943">
    <property type="entry name" value="HTH_CROC1"/>
    <property type="match status" value="1"/>
</dbReference>
<dbReference type="HOGENOM" id="CLU_887932_0_0_9"/>
<protein>
    <recommendedName>
        <fullName evidence="1">HTH cro/C1-type domain-containing protein</fullName>
    </recommendedName>
</protein>
<evidence type="ECO:0000259" key="1">
    <source>
        <dbReference type="PROSITE" id="PS50943"/>
    </source>
</evidence>
<reference evidence="3" key="1">
    <citation type="journal article" date="2013" name="Genome Announc.">
        <title>Whole-Genome Sequencing of Lactobacillus shenzhenensis Strain LY-73T.</title>
        <authorList>
            <person name="Lin Z."/>
            <person name="Liu Z."/>
            <person name="Yang R."/>
            <person name="Zou Y."/>
            <person name="Wan D."/>
            <person name="Chen J."/>
            <person name="Guo M."/>
            <person name="Zhao J."/>
            <person name="Fang C."/>
            <person name="Yang R."/>
            <person name="Liu F."/>
        </authorList>
    </citation>
    <scope>NUCLEOTIDE SEQUENCE [LARGE SCALE GENOMIC DNA]</scope>
    <source>
        <strain evidence="3">LY-73</strain>
    </source>
</reference>
<gene>
    <name evidence="2" type="ORF">L248_1950</name>
</gene>
<evidence type="ECO:0000313" key="3">
    <source>
        <dbReference type="Proteomes" id="UP000030647"/>
    </source>
</evidence>
<sequence length="313" mass="34645">MTKMAHTIGPLIKTVRQAEEITQARLYANVLSRRQAIRFEAGETDITTERLFQLLARLDMTAAEFQYRWEKQTAVAATPTPQQAILDTAQAKLDQWLDADLTPGEEQAIEAYALTRPFFTLNQIDRLMAVMPKLAPAPYGRITQKLARLLAEMPDAPQVQRRRYRLWANLGIRELFSGEAVQAQKHFTQAAAFANDSLDDRITGGFNQQLAAALVTGDAANVYAATDAVIAHMRGLGLGVDADSLIDNRRHALTAAGLHAHWTPAELGAMARLVTIVPWPLIQDKAAYLRRFPGLQTALDAAGRPLSAFRDVY</sequence>
<dbReference type="STRING" id="1231336.L248_1950"/>
<dbReference type="InterPro" id="IPR001387">
    <property type="entry name" value="Cro/C1-type_HTH"/>
</dbReference>
<dbReference type="SMART" id="SM00530">
    <property type="entry name" value="HTH_XRE"/>
    <property type="match status" value="1"/>
</dbReference>